<name>A0A091I4F8_BUCRH</name>
<dbReference type="EMBL" id="KL535594">
    <property type="protein sequence ID" value="KFO94303.1"/>
    <property type="molecule type" value="Genomic_DNA"/>
</dbReference>
<feature type="non-terminal residue" evidence="1">
    <location>
        <position position="187"/>
    </location>
</feature>
<evidence type="ECO:0000313" key="1">
    <source>
        <dbReference type="EMBL" id="KFO94303.1"/>
    </source>
</evidence>
<proteinExistence type="predicted"/>
<dbReference type="AlphaFoldDB" id="A0A091I4F8"/>
<organism evidence="1 2">
    <name type="scientific">Buceros rhinoceros silvestris</name>
    <dbReference type="NCBI Taxonomy" id="175836"/>
    <lineage>
        <taxon>Eukaryota</taxon>
        <taxon>Metazoa</taxon>
        <taxon>Chordata</taxon>
        <taxon>Craniata</taxon>
        <taxon>Vertebrata</taxon>
        <taxon>Euteleostomi</taxon>
        <taxon>Archelosauria</taxon>
        <taxon>Archosauria</taxon>
        <taxon>Dinosauria</taxon>
        <taxon>Saurischia</taxon>
        <taxon>Theropoda</taxon>
        <taxon>Coelurosauria</taxon>
        <taxon>Aves</taxon>
        <taxon>Neognathae</taxon>
        <taxon>Neoaves</taxon>
        <taxon>Telluraves</taxon>
        <taxon>Coraciimorphae</taxon>
        <taxon>Bucerotiformes</taxon>
        <taxon>Bucerotidae</taxon>
        <taxon>Buceros</taxon>
    </lineage>
</organism>
<accession>A0A091I4F8</accession>
<dbReference type="PANTHER" id="PTHR34035:SF1">
    <property type="entry name" value="TESTIS-EXPRESSED PROTEIN 47"/>
    <property type="match status" value="1"/>
</dbReference>
<feature type="non-terminal residue" evidence="1">
    <location>
        <position position="1"/>
    </location>
</feature>
<keyword evidence="2" id="KW-1185">Reference proteome</keyword>
<dbReference type="Proteomes" id="UP000054064">
    <property type="component" value="Unassembled WGS sequence"/>
</dbReference>
<evidence type="ECO:0000313" key="2">
    <source>
        <dbReference type="Proteomes" id="UP000054064"/>
    </source>
</evidence>
<reference evidence="1 2" key="1">
    <citation type="submission" date="2014-04" db="EMBL/GenBank/DDBJ databases">
        <title>Genome evolution of avian class.</title>
        <authorList>
            <person name="Zhang G."/>
            <person name="Li C."/>
        </authorList>
    </citation>
    <scope>NUCLEOTIDE SEQUENCE [LARGE SCALE GENOMIC DNA]</scope>
    <source>
        <strain evidence="1">BGI_N320</strain>
    </source>
</reference>
<sequence>GYHRGLFEKVSEDHMTQQVSGLLLLSPSWILHVVESCSSTIHFIIRDLASLQNQGPSALLQDIKVLVVAHNIPTRLFPHWYVVTAMSPVAHPPDPMQSQSTAEAVAECLTFLCQVAASIQSFEDDDEDRSEVVHTAAPELLIPAEATEYLFNAEECFRPGDFVRMYLSPSQVVLDSETVWPIPSRFS</sequence>
<dbReference type="Pfam" id="PF24787">
    <property type="entry name" value="TEX47"/>
    <property type="match status" value="1"/>
</dbReference>
<protein>
    <submittedName>
        <fullName evidence="1">Uncharacterized protein C7orf62</fullName>
    </submittedName>
</protein>
<dbReference type="InterPro" id="IPR055308">
    <property type="entry name" value="TEX47-like"/>
</dbReference>
<dbReference type="PANTHER" id="PTHR34035">
    <property type="entry name" value="TESTIS-EXPRESSED PROTEIN 47"/>
    <property type="match status" value="1"/>
</dbReference>
<gene>
    <name evidence="1" type="ORF">N320_06730</name>
</gene>